<dbReference type="GO" id="GO:0006412">
    <property type="term" value="P:translation"/>
    <property type="evidence" value="ECO:0007669"/>
    <property type="project" value="InterPro"/>
</dbReference>
<dbReference type="InterPro" id="IPR001063">
    <property type="entry name" value="Ribosomal_uL22"/>
</dbReference>
<evidence type="ECO:0000256" key="4">
    <source>
        <dbReference type="ARBA" id="ARBA00035286"/>
    </source>
</evidence>
<dbReference type="GO" id="GO:0003735">
    <property type="term" value="F:structural constituent of ribosome"/>
    <property type="evidence" value="ECO:0007669"/>
    <property type="project" value="InterPro"/>
</dbReference>
<evidence type="ECO:0000256" key="6">
    <source>
        <dbReference type="RuleBase" id="RU004005"/>
    </source>
</evidence>
<dbReference type="RefSeq" id="XP_038055224.1">
    <property type="nucleotide sequence ID" value="XM_038199296.1"/>
</dbReference>
<evidence type="ECO:0000256" key="1">
    <source>
        <dbReference type="ARBA" id="ARBA00009451"/>
    </source>
</evidence>
<evidence type="ECO:0000256" key="2">
    <source>
        <dbReference type="ARBA" id="ARBA00022980"/>
    </source>
</evidence>
<keyword evidence="8" id="KW-1185">Reference proteome</keyword>
<dbReference type="OrthoDB" id="416470at2759"/>
<dbReference type="Proteomes" id="UP000887568">
    <property type="component" value="Unplaced"/>
</dbReference>
<dbReference type="EnsemblMetazoa" id="XM_038199296.1">
    <property type="protein sequence ID" value="XP_038055224.1"/>
    <property type="gene ID" value="LOC119727428"/>
</dbReference>
<sequence length="304" mass="34700">MTFELYSHGDSERAFHRKTYKSLRFATLDILIFTRVSSDQCTLSMASLRWFKRLPNGRGLAVNIRESRTDVATPTPSRTASAGVADPGRLLSSLPVSHGCLASHHRGCAGTERPLLTFASALVRSGMCIERCLHTSTSLMGYKWERRNKKVYPPQKPGEPPRMAEVHYSRRQIKHSMRKMWYISKFVEGMMIDDALTQLQFIKKKSAQIAREVLLEAQEEAVKNHNVEFKSNLHIAKSFVAKGEYDHAMRIHAKGRFGILDLVYCHFYVCLKEGPPPKKVEATGYDQAQHYMDSLRKRTIIHSM</sequence>
<dbReference type="Pfam" id="PF00237">
    <property type="entry name" value="Ribosomal_L22"/>
    <property type="match status" value="1"/>
</dbReference>
<keyword evidence="2 6" id="KW-0689">Ribosomal protein</keyword>
<name>A0A913ZUS7_PATMI</name>
<dbReference type="PANTHER" id="PTHR13501">
    <property type="entry name" value="CHLOROPLAST 50S RIBOSOMAL PROTEIN L22-RELATED"/>
    <property type="match status" value="1"/>
</dbReference>
<evidence type="ECO:0000313" key="7">
    <source>
        <dbReference type="EnsemblMetazoa" id="XP_038055224.1"/>
    </source>
</evidence>
<dbReference type="InterPro" id="IPR036394">
    <property type="entry name" value="Ribosomal_uL22_sf"/>
</dbReference>
<dbReference type="GeneID" id="119727428"/>
<evidence type="ECO:0000256" key="3">
    <source>
        <dbReference type="ARBA" id="ARBA00023274"/>
    </source>
</evidence>
<dbReference type="GO" id="GO:0005762">
    <property type="term" value="C:mitochondrial large ribosomal subunit"/>
    <property type="evidence" value="ECO:0007669"/>
    <property type="project" value="TreeGrafter"/>
</dbReference>
<dbReference type="AlphaFoldDB" id="A0A913ZUS7"/>
<evidence type="ECO:0000256" key="5">
    <source>
        <dbReference type="ARBA" id="ARBA00035506"/>
    </source>
</evidence>
<keyword evidence="3 6" id="KW-0687">Ribonucleoprotein</keyword>
<dbReference type="PANTHER" id="PTHR13501:SF8">
    <property type="entry name" value="LARGE RIBOSOMAL SUBUNIT PROTEIN UL22M"/>
    <property type="match status" value="1"/>
</dbReference>
<accession>A0A913ZUS7</accession>
<proteinExistence type="inferred from homology"/>
<organism evidence="7 8">
    <name type="scientific">Patiria miniata</name>
    <name type="common">Bat star</name>
    <name type="synonym">Asterina miniata</name>
    <dbReference type="NCBI Taxonomy" id="46514"/>
    <lineage>
        <taxon>Eukaryota</taxon>
        <taxon>Metazoa</taxon>
        <taxon>Echinodermata</taxon>
        <taxon>Eleutherozoa</taxon>
        <taxon>Asterozoa</taxon>
        <taxon>Asteroidea</taxon>
        <taxon>Valvatacea</taxon>
        <taxon>Valvatida</taxon>
        <taxon>Asterinidae</taxon>
        <taxon>Patiria</taxon>
    </lineage>
</organism>
<evidence type="ECO:0000313" key="8">
    <source>
        <dbReference type="Proteomes" id="UP000887568"/>
    </source>
</evidence>
<dbReference type="CDD" id="cd00336">
    <property type="entry name" value="Ribosomal_L22"/>
    <property type="match status" value="1"/>
</dbReference>
<dbReference type="SUPFAM" id="SSF54843">
    <property type="entry name" value="Ribosomal protein L22"/>
    <property type="match status" value="1"/>
</dbReference>
<comment type="similarity">
    <text evidence="1 6">Belongs to the universal ribosomal protein uL22 family.</text>
</comment>
<dbReference type="InterPro" id="IPR047867">
    <property type="entry name" value="Ribosomal_uL22_bac/org-type"/>
</dbReference>
<reference evidence="7" key="1">
    <citation type="submission" date="2022-11" db="UniProtKB">
        <authorList>
            <consortium name="EnsemblMetazoa"/>
        </authorList>
    </citation>
    <scope>IDENTIFICATION</scope>
</reference>
<dbReference type="Gene3D" id="3.90.470.10">
    <property type="entry name" value="Ribosomal protein L22/L17"/>
    <property type="match status" value="1"/>
</dbReference>
<protein>
    <recommendedName>
        <fullName evidence="4">Large ribosomal subunit protein uL22m</fullName>
    </recommendedName>
    <alternativeName>
        <fullName evidence="5">39S ribosomal protein L22, mitochondrial</fullName>
    </alternativeName>
</protein>